<organism evidence="11">
    <name type="scientific">bioreactor metagenome</name>
    <dbReference type="NCBI Taxonomy" id="1076179"/>
    <lineage>
        <taxon>unclassified sequences</taxon>
        <taxon>metagenomes</taxon>
        <taxon>ecological metagenomes</taxon>
    </lineage>
</organism>
<evidence type="ECO:0000256" key="6">
    <source>
        <dbReference type="ARBA" id="ARBA00022694"/>
    </source>
</evidence>
<dbReference type="InterPro" id="IPR036188">
    <property type="entry name" value="FAD/NAD-bd_sf"/>
</dbReference>
<dbReference type="GO" id="GO:0047151">
    <property type="term" value="F:tRNA (uracil(54)-C5)-methyltransferase activity, 5,10-methylenetetrahydrofolate-dependent"/>
    <property type="evidence" value="ECO:0007669"/>
    <property type="project" value="UniProtKB-EC"/>
</dbReference>
<dbReference type="NCBIfam" id="NF003739">
    <property type="entry name" value="PRK05335.1"/>
    <property type="match status" value="1"/>
</dbReference>
<keyword evidence="9" id="KW-0520">NAD</keyword>
<keyword evidence="8" id="KW-0521">NADP</keyword>
<dbReference type="GO" id="GO:0002098">
    <property type="term" value="P:tRNA wobble uridine modification"/>
    <property type="evidence" value="ECO:0007669"/>
    <property type="project" value="TreeGrafter"/>
</dbReference>
<comment type="cofactor">
    <cofactor evidence="1">
        <name>FAD</name>
        <dbReference type="ChEBI" id="CHEBI:57692"/>
    </cofactor>
</comment>
<evidence type="ECO:0000256" key="7">
    <source>
        <dbReference type="ARBA" id="ARBA00022827"/>
    </source>
</evidence>
<dbReference type="EC" id="2.1.1.74" evidence="11"/>
<dbReference type="Gene3D" id="3.50.50.60">
    <property type="entry name" value="FAD/NAD(P)-binding domain"/>
    <property type="match status" value="2"/>
</dbReference>
<dbReference type="HAMAP" id="MF_01037">
    <property type="entry name" value="TrmFO"/>
    <property type="match status" value="1"/>
</dbReference>
<keyword evidence="4" id="KW-0285">Flavoprotein</keyword>
<dbReference type="GO" id="GO:0050660">
    <property type="term" value="F:flavin adenine dinucleotide binding"/>
    <property type="evidence" value="ECO:0007669"/>
    <property type="project" value="InterPro"/>
</dbReference>
<sequence>MTTNKVIVVGAGLAGSEAAWQIAQAGLNVELYEMRPQVKSAAHKTGQFAELVCSNSLRGAAIENAVGLLKEEMRQLNSLILKAADANRVPAGGALAVDRDGFSQFVTDALTTHPNIKIIKTEVAVIPDELAVIASGPLTSDKLSQAISKMTGEEYLYFYDAAAPILTSESLDYDKVYRASRYGKGDEDYLNCPMTQEEYENFWNELTNAQTASIREFEKAIFFEGCMPVEEMARRGIETLRFGPMKPVGLQHPSTGETPYAVVQLRQDNFAATLYNIVGFQTHLKWPEQERIFRMIPGLERAEFVRFGVMHRNTFINSPKILKSTMQTANRPSLLFAGQMTGVEGYVESAASGLVAGVNAARIAKGIEPLVFPEETAHGALCQYITHAEVKRFQPMNINFGLLPPLGQKIRDKKIKNKMIAERALASLQKFSEKFDNNLA</sequence>
<dbReference type="PANTHER" id="PTHR11806">
    <property type="entry name" value="GLUCOSE INHIBITED DIVISION PROTEIN A"/>
    <property type="match status" value="1"/>
</dbReference>
<dbReference type="SUPFAM" id="SSF51905">
    <property type="entry name" value="FAD/NAD(P)-binding domain"/>
    <property type="match status" value="1"/>
</dbReference>
<evidence type="ECO:0000256" key="4">
    <source>
        <dbReference type="ARBA" id="ARBA00022630"/>
    </source>
</evidence>
<dbReference type="PROSITE" id="PS01281">
    <property type="entry name" value="GIDA_2"/>
    <property type="match status" value="1"/>
</dbReference>
<reference evidence="11" key="1">
    <citation type="submission" date="2019-08" db="EMBL/GenBank/DDBJ databases">
        <authorList>
            <person name="Kucharzyk K."/>
            <person name="Murdoch R.W."/>
            <person name="Higgins S."/>
            <person name="Loffler F."/>
        </authorList>
    </citation>
    <scope>NUCLEOTIDE SEQUENCE</scope>
</reference>
<proteinExistence type="inferred from homology"/>
<dbReference type="EMBL" id="VSSQ01000021">
    <property type="protein sequence ID" value="MPL63284.1"/>
    <property type="molecule type" value="Genomic_DNA"/>
</dbReference>
<dbReference type="GO" id="GO:0005829">
    <property type="term" value="C:cytosol"/>
    <property type="evidence" value="ECO:0007669"/>
    <property type="project" value="TreeGrafter"/>
</dbReference>
<keyword evidence="6" id="KW-0819">tRNA processing</keyword>
<dbReference type="PANTHER" id="PTHR11806:SF2">
    <property type="entry name" value="METHYLENETETRAHYDROFOLATE--TRNA-(URACIL-5-)-METHYLTRANSFERASE TRMFO"/>
    <property type="match status" value="1"/>
</dbReference>
<evidence type="ECO:0000256" key="1">
    <source>
        <dbReference type="ARBA" id="ARBA00001974"/>
    </source>
</evidence>
<keyword evidence="5 11" id="KW-0808">Transferase</keyword>
<dbReference type="InterPro" id="IPR002218">
    <property type="entry name" value="MnmG-rel"/>
</dbReference>
<evidence type="ECO:0000256" key="2">
    <source>
        <dbReference type="ARBA" id="ARBA00022490"/>
    </source>
</evidence>
<evidence type="ECO:0000259" key="10">
    <source>
        <dbReference type="Pfam" id="PF01134"/>
    </source>
</evidence>
<gene>
    <name evidence="11" type="primary">trmFO_2</name>
    <name evidence="11" type="ORF">SDC9_08906</name>
</gene>
<accession>A0A644T8Y5</accession>
<keyword evidence="2" id="KW-0963">Cytoplasm</keyword>
<dbReference type="InterPro" id="IPR004417">
    <property type="entry name" value="TrmFO"/>
</dbReference>
<evidence type="ECO:0000256" key="9">
    <source>
        <dbReference type="ARBA" id="ARBA00023027"/>
    </source>
</evidence>
<keyword evidence="7" id="KW-0274">FAD</keyword>
<feature type="domain" description="MnmG N-terminal" evidence="10">
    <location>
        <begin position="5"/>
        <end position="367"/>
    </location>
</feature>
<protein>
    <submittedName>
        <fullName evidence="11">Methylenetetrahydrofolate--tRNA-(Uracil-5-)-methyltransferase TrmFO</fullName>
        <ecNumber evidence="11">2.1.1.74</ecNumber>
    </submittedName>
</protein>
<dbReference type="NCBIfam" id="TIGR00137">
    <property type="entry name" value="gid_trmFO"/>
    <property type="match status" value="1"/>
</dbReference>
<dbReference type="InterPro" id="IPR020595">
    <property type="entry name" value="MnmG-rel_CS"/>
</dbReference>
<evidence type="ECO:0000256" key="3">
    <source>
        <dbReference type="ARBA" id="ARBA00022603"/>
    </source>
</evidence>
<evidence type="ECO:0000313" key="11">
    <source>
        <dbReference type="EMBL" id="MPL63284.1"/>
    </source>
</evidence>
<evidence type="ECO:0000256" key="8">
    <source>
        <dbReference type="ARBA" id="ARBA00022857"/>
    </source>
</evidence>
<comment type="caution">
    <text evidence="11">The sequence shown here is derived from an EMBL/GenBank/DDBJ whole genome shotgun (WGS) entry which is preliminary data.</text>
</comment>
<evidence type="ECO:0000256" key="5">
    <source>
        <dbReference type="ARBA" id="ARBA00022679"/>
    </source>
</evidence>
<keyword evidence="3 11" id="KW-0489">Methyltransferase</keyword>
<dbReference type="InterPro" id="IPR040131">
    <property type="entry name" value="MnmG_N"/>
</dbReference>
<name>A0A644T8Y5_9ZZZZ</name>
<dbReference type="AlphaFoldDB" id="A0A644T8Y5"/>
<dbReference type="GO" id="GO:0030488">
    <property type="term" value="P:tRNA methylation"/>
    <property type="evidence" value="ECO:0007669"/>
    <property type="project" value="TreeGrafter"/>
</dbReference>
<dbReference type="Pfam" id="PF01134">
    <property type="entry name" value="GIDA"/>
    <property type="match status" value="1"/>
</dbReference>
<dbReference type="FunFam" id="3.50.50.60:FF:000035">
    <property type="entry name" value="Methylenetetrahydrofolate--tRNA-(uracil-5-)-methyltransferase TrmFO"/>
    <property type="match status" value="1"/>
</dbReference>